<dbReference type="HOGENOM" id="CLU_2318591_0_0_11"/>
<evidence type="ECO:0000313" key="1">
    <source>
        <dbReference type="EMBL" id="ACV21440.1"/>
    </source>
</evidence>
<organism evidence="1 2">
    <name type="scientific">Slackia heliotrinireducens (strain ATCC 29202 / DSM 20476 / NCTC 11029 / RHS 1)</name>
    <name type="common">Peptococcus heliotrinreducens</name>
    <dbReference type="NCBI Taxonomy" id="471855"/>
    <lineage>
        <taxon>Bacteria</taxon>
        <taxon>Bacillati</taxon>
        <taxon>Actinomycetota</taxon>
        <taxon>Coriobacteriia</taxon>
        <taxon>Eggerthellales</taxon>
        <taxon>Eggerthellaceae</taxon>
        <taxon>Slackia</taxon>
    </lineage>
</organism>
<evidence type="ECO:0000313" key="2">
    <source>
        <dbReference type="Proteomes" id="UP000002026"/>
    </source>
</evidence>
<gene>
    <name evidence="1" type="ordered locus">Shel_03790</name>
</gene>
<name>C7N2D4_SLAHD</name>
<proteinExistence type="predicted"/>
<accession>C7N2D4</accession>
<dbReference type="KEGG" id="shi:Shel_03790"/>
<dbReference type="RefSeq" id="WP_012797547.1">
    <property type="nucleotide sequence ID" value="NC_013165.1"/>
</dbReference>
<sequence length="99" mass="11236">MTQNTHFYFNSEDGGSYLSIDRSDVASFDDWSNYIDGEPTSINGYDAIVHRDHIGDLRSIEATIEMSEGYLEVRFSHPVEQDDIYEPLIEGILASIEVD</sequence>
<reference evidence="1 2" key="1">
    <citation type="journal article" date="2009" name="Stand. Genomic Sci.">
        <title>Complete genome sequence of Slackia heliotrinireducens type strain (RHS 1).</title>
        <authorList>
            <person name="Pukall R."/>
            <person name="Lapidus A."/>
            <person name="Nolan M."/>
            <person name="Copeland A."/>
            <person name="Glavina Del Rio T."/>
            <person name="Lucas S."/>
            <person name="Chen F."/>
            <person name="Tice H."/>
            <person name="Cheng J.F."/>
            <person name="Chertkov O."/>
            <person name="Bruce D."/>
            <person name="Goodwin L."/>
            <person name="Kuske C."/>
            <person name="Brettin T."/>
            <person name="Detter J.C."/>
            <person name="Han C."/>
            <person name="Pitluck S."/>
            <person name="Pati A."/>
            <person name="Mavrommatis K."/>
            <person name="Ivanova N."/>
            <person name="Ovchinnikova G."/>
            <person name="Chen A."/>
            <person name="Palaniappan K."/>
            <person name="Schneider S."/>
            <person name="Rohde M."/>
            <person name="Chain P."/>
            <person name="D'haeseleer P."/>
            <person name="Goker M."/>
            <person name="Bristow J."/>
            <person name="Eisen J.A."/>
            <person name="Markowitz V."/>
            <person name="Kyrpides N.C."/>
            <person name="Klenk H.P."/>
            <person name="Hugenholtz P."/>
        </authorList>
    </citation>
    <scope>NUCLEOTIDE SEQUENCE [LARGE SCALE GENOMIC DNA]</scope>
    <source>
        <strain evidence="2">ATCC 29202 / DSM 20476 / NCTC 11029 / RHS 1</strain>
    </source>
</reference>
<protein>
    <submittedName>
        <fullName evidence="1">Uncharacterized protein</fullName>
    </submittedName>
</protein>
<dbReference type="AlphaFoldDB" id="C7N2D4"/>
<dbReference type="Proteomes" id="UP000002026">
    <property type="component" value="Chromosome"/>
</dbReference>
<dbReference type="EMBL" id="CP001684">
    <property type="protein sequence ID" value="ACV21440.1"/>
    <property type="molecule type" value="Genomic_DNA"/>
</dbReference>
<keyword evidence="2" id="KW-1185">Reference proteome</keyword>